<sequence length="275" mass="30874">MAPAAPDGGAESQRQADLLKQEGNAFFRKERLSAAIDAYTGAITLCPNVAVYWTNRALCYRKRNEWSKVEKDCRTAIQLDSQSVKAHYMLGLALVNSQRLSEGIKSLEKSLELGRGAHPASYMVEEIWQELSKAKYIEWESLSRERTSQLQKLKVACYEAIRCYNSLDNPAAGVPVEQLNELDEVFMKAAKADTPAEVPDHLCCKITLDIFRDPVITPSGVTYERAVLLDHLQTVGKFDPVTREALEPHQLVPNLAIKEAVHAFLSEHGWAYKIR</sequence>
<dbReference type="KEGG" id="sbi:8066084"/>
<dbReference type="Pfam" id="PF13181">
    <property type="entry name" value="TPR_8"/>
    <property type="match status" value="1"/>
</dbReference>
<dbReference type="SMR" id="A0A921QKH5"/>
<dbReference type="InterPro" id="IPR013083">
    <property type="entry name" value="Znf_RING/FYVE/PHD"/>
</dbReference>
<dbReference type="CDD" id="cd16654">
    <property type="entry name" value="RING-Ubox_CHIP"/>
    <property type="match status" value="1"/>
</dbReference>
<organism evidence="12 13">
    <name type="scientific">Sorghum bicolor</name>
    <name type="common">Sorghum</name>
    <name type="synonym">Sorghum vulgare</name>
    <dbReference type="NCBI Taxonomy" id="4558"/>
    <lineage>
        <taxon>Eukaryota</taxon>
        <taxon>Viridiplantae</taxon>
        <taxon>Streptophyta</taxon>
        <taxon>Embryophyta</taxon>
        <taxon>Tracheophyta</taxon>
        <taxon>Spermatophyta</taxon>
        <taxon>Magnoliopsida</taxon>
        <taxon>Liliopsida</taxon>
        <taxon>Poales</taxon>
        <taxon>Poaceae</taxon>
        <taxon>PACMAD clade</taxon>
        <taxon>Panicoideae</taxon>
        <taxon>Andropogonodae</taxon>
        <taxon>Andropogoneae</taxon>
        <taxon>Sorghinae</taxon>
        <taxon>Sorghum</taxon>
    </lineage>
</organism>
<evidence type="ECO:0000256" key="3">
    <source>
        <dbReference type="ARBA" id="ARBA00012483"/>
    </source>
</evidence>
<dbReference type="Pfam" id="PF04564">
    <property type="entry name" value="U-box"/>
    <property type="match status" value="1"/>
</dbReference>
<comment type="catalytic activity">
    <reaction evidence="1">
        <text>S-ubiquitinyl-[E2 ubiquitin-conjugating enzyme]-L-cysteine + [acceptor protein]-L-lysine = [E2 ubiquitin-conjugating enzyme]-L-cysteine + N(6)-ubiquitinyl-[acceptor protein]-L-lysine.</text>
        <dbReference type="EC" id="2.3.2.27"/>
    </reaction>
</comment>
<dbReference type="Gene3D" id="1.25.40.10">
    <property type="entry name" value="Tetratricopeptide repeat domain"/>
    <property type="match status" value="1"/>
</dbReference>
<dbReference type="GO" id="GO:0061630">
    <property type="term" value="F:ubiquitin protein ligase activity"/>
    <property type="evidence" value="ECO:0007669"/>
    <property type="project" value="UniProtKB-EC"/>
</dbReference>
<keyword evidence="6" id="KW-0833">Ubl conjugation pathway</keyword>
<evidence type="ECO:0000256" key="8">
    <source>
        <dbReference type="ARBA" id="ARBA00044534"/>
    </source>
</evidence>
<comment type="pathway">
    <text evidence="2">Protein modification; protein ubiquitination.</text>
</comment>
<feature type="domain" description="U-box" evidence="11">
    <location>
        <begin position="197"/>
        <end position="271"/>
    </location>
</feature>
<dbReference type="Gramene" id="OQU79787">
    <property type="protein sequence ID" value="OQU79787"/>
    <property type="gene ID" value="SORBI_3007G014900"/>
</dbReference>
<dbReference type="Gramene" id="EES13246">
    <property type="protein sequence ID" value="EES13246"/>
    <property type="gene ID" value="SORBI_3007G014900"/>
</dbReference>
<keyword evidence="7 10" id="KW-0802">TPR repeat</keyword>
<dbReference type="OMA" id="WAGVEHD"/>
<dbReference type="InterPro" id="IPR011990">
    <property type="entry name" value="TPR-like_helical_dom_sf"/>
</dbReference>
<evidence type="ECO:0000256" key="10">
    <source>
        <dbReference type="PROSITE-ProRule" id="PRU00339"/>
    </source>
</evidence>
<dbReference type="EC" id="2.3.2.27" evidence="3"/>
<dbReference type="Gene3D" id="3.30.40.10">
    <property type="entry name" value="Zinc/RING finger domain, C3HC4 (zinc finger)"/>
    <property type="match status" value="1"/>
</dbReference>
<dbReference type="SMART" id="SM00028">
    <property type="entry name" value="TPR"/>
    <property type="match status" value="3"/>
</dbReference>
<name>A0A921QKH5_SORBI</name>
<comment type="caution">
    <text evidence="12">The sequence shown here is derived from an EMBL/GenBank/DDBJ whole genome shotgun (WGS) entry which is preliminary data.</text>
</comment>
<dbReference type="EMBL" id="CM027686">
    <property type="protein sequence ID" value="KAG0522195.1"/>
    <property type="molecule type" value="Genomic_DNA"/>
</dbReference>
<gene>
    <name evidence="12" type="ORF">BDA96_07G015700</name>
</gene>
<proteinExistence type="predicted"/>
<reference evidence="12" key="1">
    <citation type="journal article" date="2019" name="BMC Genomics">
        <title>A new reference genome for Sorghum bicolor reveals high levels of sequence similarity between sweet and grain genotypes: implications for the genetics of sugar metabolism.</title>
        <authorList>
            <person name="Cooper E.A."/>
            <person name="Brenton Z.W."/>
            <person name="Flinn B.S."/>
            <person name="Jenkins J."/>
            <person name="Shu S."/>
            <person name="Flowers D."/>
            <person name="Luo F."/>
            <person name="Wang Y."/>
            <person name="Xia P."/>
            <person name="Barry K."/>
            <person name="Daum C."/>
            <person name="Lipzen A."/>
            <person name="Yoshinaga Y."/>
            <person name="Schmutz J."/>
            <person name="Saski C."/>
            <person name="Vermerris W."/>
            <person name="Kresovich S."/>
        </authorList>
    </citation>
    <scope>NUCLEOTIDE SEQUENCE</scope>
</reference>
<dbReference type="GO" id="GO:0016567">
    <property type="term" value="P:protein ubiquitination"/>
    <property type="evidence" value="ECO:0007669"/>
    <property type="project" value="InterPro"/>
</dbReference>
<dbReference type="AlphaFoldDB" id="A0A921QKH5"/>
<dbReference type="SMART" id="SM00504">
    <property type="entry name" value="Ubox"/>
    <property type="match status" value="1"/>
</dbReference>
<evidence type="ECO:0000256" key="4">
    <source>
        <dbReference type="ARBA" id="ARBA00022679"/>
    </source>
</evidence>
<evidence type="ECO:0000256" key="7">
    <source>
        <dbReference type="ARBA" id="ARBA00022803"/>
    </source>
</evidence>
<evidence type="ECO:0000313" key="13">
    <source>
        <dbReference type="Proteomes" id="UP000807115"/>
    </source>
</evidence>
<dbReference type="Proteomes" id="UP000807115">
    <property type="component" value="Chromosome 7"/>
</dbReference>
<dbReference type="InterPro" id="IPR003613">
    <property type="entry name" value="Ubox_domain"/>
</dbReference>
<dbReference type="PROSITE" id="PS50005">
    <property type="entry name" value="TPR"/>
    <property type="match status" value="1"/>
</dbReference>
<evidence type="ECO:0000259" key="11">
    <source>
        <dbReference type="PROSITE" id="PS51698"/>
    </source>
</evidence>
<dbReference type="InterPro" id="IPR019734">
    <property type="entry name" value="TPR_rpt"/>
</dbReference>
<dbReference type="SUPFAM" id="SSF48452">
    <property type="entry name" value="TPR-like"/>
    <property type="match status" value="1"/>
</dbReference>
<evidence type="ECO:0000256" key="5">
    <source>
        <dbReference type="ARBA" id="ARBA00022737"/>
    </source>
</evidence>
<keyword evidence="4" id="KW-0808">Transferase</keyword>
<accession>A0A921QKH5</accession>
<evidence type="ECO:0000256" key="6">
    <source>
        <dbReference type="ARBA" id="ARBA00022786"/>
    </source>
</evidence>
<evidence type="ECO:0000313" key="12">
    <source>
        <dbReference type="EMBL" id="KAG0522195.1"/>
    </source>
</evidence>
<dbReference type="PROSITE" id="PS51698">
    <property type="entry name" value="U_BOX"/>
    <property type="match status" value="1"/>
</dbReference>
<dbReference type="PANTHER" id="PTHR46803">
    <property type="entry name" value="E3 UBIQUITIN-PROTEIN LIGASE CHIP"/>
    <property type="match status" value="1"/>
</dbReference>
<reference evidence="12" key="2">
    <citation type="submission" date="2020-10" db="EMBL/GenBank/DDBJ databases">
        <authorList>
            <person name="Cooper E.A."/>
            <person name="Brenton Z.W."/>
            <person name="Flinn B.S."/>
            <person name="Jenkins J."/>
            <person name="Shu S."/>
            <person name="Flowers D."/>
            <person name="Luo F."/>
            <person name="Wang Y."/>
            <person name="Xia P."/>
            <person name="Barry K."/>
            <person name="Daum C."/>
            <person name="Lipzen A."/>
            <person name="Yoshinaga Y."/>
            <person name="Schmutz J."/>
            <person name="Saski C."/>
            <person name="Vermerris W."/>
            <person name="Kresovich S."/>
        </authorList>
    </citation>
    <scope>NUCLEOTIDE SEQUENCE</scope>
</reference>
<dbReference type="InterPro" id="IPR045202">
    <property type="entry name" value="CHIP_RING-Ubox"/>
</dbReference>
<keyword evidence="5" id="KW-0677">Repeat</keyword>
<evidence type="ECO:0000256" key="9">
    <source>
        <dbReference type="ARBA" id="ARBA00044543"/>
    </source>
</evidence>
<evidence type="ECO:0000256" key="1">
    <source>
        <dbReference type="ARBA" id="ARBA00000900"/>
    </source>
</evidence>
<dbReference type="SUPFAM" id="SSF57850">
    <property type="entry name" value="RING/U-box"/>
    <property type="match status" value="1"/>
</dbReference>
<dbReference type="PANTHER" id="PTHR46803:SF2">
    <property type="entry name" value="E3 UBIQUITIN-PROTEIN LIGASE CHIP"/>
    <property type="match status" value="1"/>
</dbReference>
<evidence type="ECO:0000256" key="2">
    <source>
        <dbReference type="ARBA" id="ARBA00004906"/>
    </source>
</evidence>
<feature type="repeat" description="TPR" evidence="10">
    <location>
        <begin position="16"/>
        <end position="49"/>
    </location>
</feature>
<dbReference type="OrthoDB" id="629492at2759"/>
<protein>
    <recommendedName>
        <fullName evidence="8">E3 ubiquitin-protein ligase CHIP</fullName>
        <ecNumber evidence="3">2.3.2.27</ecNumber>
    </recommendedName>
    <alternativeName>
        <fullName evidence="9">RING-type E3 ubiquitin transferase CHIP</fullName>
    </alternativeName>
</protein>